<reference evidence="6 7" key="1">
    <citation type="submission" date="2024-02" db="EMBL/GenBank/DDBJ databases">
        <authorList>
            <person name="Vignale AGUSTIN F."/>
            <person name="Sosa J E."/>
            <person name="Modenutti C."/>
        </authorList>
    </citation>
    <scope>NUCLEOTIDE SEQUENCE [LARGE SCALE GENOMIC DNA]</scope>
</reference>
<keyword evidence="1" id="KW-0433">Leucine-rich repeat</keyword>
<sequence length="966" mass="110719">MINFHFFWTKYYRHESKFIQKIVEEVLCKVSHTYLNLTMHPIGLDSRVKDIRLLLTNGSNDIQMIGIFGMGGIGKTTIAKVVYNQVFQQFECSCFMGNVSEISKQLNGLVHLQEQLLSEIFMKKGPSIGSIDRGISWIKKRLCSKRILIVLDDVDQISQLNSLAGSRDWFGLGSRIIITTRDEHLLNKVQVDVKYEAKELNYSESLQLFSWHAFRQAIPLEDYLELSNGIINYAQGLPLALEVLGSYLFGRTMLEWISAFEKLKHIPHNQIQKKLRISFDALEDDQVKDIFLDIACFFIGMDKDYVIYILNGCGFFSEIGISVLISRCLLKITEQNQLSMHDLLREMGRKIICEESPKELGKRSRLWFQEDVCDMLQTDKGTNEIEGIVLDLPLLKDIYFRTESFARMQKLRLLQINNVHLTGKFEHLSRELRWLCWHYCPLKNLPSNFQLKNLVALDLQYSNIKQLWPDSKFVKNLRVLNLSHCKFLTRTPNFTGLPRMEILLLESCLSLLEIHHSIGVLDRLTSLSLKDCGNLTDLPSSICNLISLQHLNLTDCSNLKKLPKLLGNMHCLRELHADGTAIKQLPFSCRFLKNLTILSLGRCNNNLPSKSWLPLIMSWVSPRRNHDFTGFLPPSISGLCSLRKLILRHCNLNEASIPIDIGSLSALQLLDLGSNNFHSLPSSLCQLSKLDSLWLDDCKNLRSINELPPNLRVLQADACTSLEKLPNLSNYHRLEKLFLANCNRFADIQDSRNLDSMRFIHWELSNILINAIKDSELEGHCKDDYYSIFIPVGKIPEWYIHQRMGSSISFNMPFHVGNKLIALTTWAVCAAKEGVVTTALFHVLYNKTNGVEQILRPTVRNNIPVTQTEHSLWSIIPALEFFPIKGGERMELSIKISPFVDVKKCGVHFLYKPDIRESQQGQLSSAKTIVQDYVHPKRSRDVDLKESGNNLEEKDGKRLRIEPDST</sequence>
<accession>A0ABC8UBN5</accession>
<dbReference type="InterPro" id="IPR042197">
    <property type="entry name" value="Apaf_helical"/>
</dbReference>
<organism evidence="6 7">
    <name type="scientific">Ilex paraguariensis</name>
    <name type="common">yerba mate</name>
    <dbReference type="NCBI Taxonomy" id="185542"/>
    <lineage>
        <taxon>Eukaryota</taxon>
        <taxon>Viridiplantae</taxon>
        <taxon>Streptophyta</taxon>
        <taxon>Embryophyta</taxon>
        <taxon>Tracheophyta</taxon>
        <taxon>Spermatophyta</taxon>
        <taxon>Magnoliopsida</taxon>
        <taxon>eudicotyledons</taxon>
        <taxon>Gunneridae</taxon>
        <taxon>Pentapetalae</taxon>
        <taxon>asterids</taxon>
        <taxon>campanulids</taxon>
        <taxon>Aquifoliales</taxon>
        <taxon>Aquifoliaceae</taxon>
        <taxon>Ilex</taxon>
    </lineage>
</organism>
<evidence type="ECO:0000259" key="5">
    <source>
        <dbReference type="Pfam" id="PF23282"/>
    </source>
</evidence>
<dbReference type="InterPro" id="IPR058192">
    <property type="entry name" value="WHD_ROQ1-like"/>
</dbReference>
<feature type="domain" description="Disease resistance protein Roq1-like winged-helix" evidence="5">
    <location>
        <begin position="287"/>
        <end position="356"/>
    </location>
</feature>
<dbReference type="InterPro" id="IPR002182">
    <property type="entry name" value="NB-ARC"/>
</dbReference>
<dbReference type="Gene3D" id="3.80.10.10">
    <property type="entry name" value="Ribonuclease Inhibitor"/>
    <property type="match status" value="2"/>
</dbReference>
<keyword evidence="2" id="KW-0677">Repeat</keyword>
<dbReference type="EMBL" id="CAUOFW020007124">
    <property type="protein sequence ID" value="CAK9177704.1"/>
    <property type="molecule type" value="Genomic_DNA"/>
</dbReference>
<evidence type="ECO:0000256" key="1">
    <source>
        <dbReference type="ARBA" id="ARBA00022614"/>
    </source>
</evidence>
<dbReference type="AlphaFoldDB" id="A0ABC8UBN5"/>
<dbReference type="Gene3D" id="3.40.50.300">
    <property type="entry name" value="P-loop containing nucleotide triphosphate hydrolases"/>
    <property type="match status" value="1"/>
</dbReference>
<comment type="caution">
    <text evidence="6">The sequence shown here is derived from an EMBL/GenBank/DDBJ whole genome shotgun (WGS) entry which is preliminary data.</text>
</comment>
<proteinExistence type="predicted"/>
<dbReference type="Gene3D" id="1.10.8.430">
    <property type="entry name" value="Helical domain of apoptotic protease-activating factors"/>
    <property type="match status" value="1"/>
</dbReference>
<dbReference type="Pfam" id="PF23282">
    <property type="entry name" value="WHD_ROQ1"/>
    <property type="match status" value="1"/>
</dbReference>
<gene>
    <name evidence="6" type="ORF">ILEXP_LOCUS47622</name>
</gene>
<dbReference type="InterPro" id="IPR032675">
    <property type="entry name" value="LRR_dom_sf"/>
</dbReference>
<feature type="region of interest" description="Disordered" evidence="3">
    <location>
        <begin position="938"/>
        <end position="966"/>
    </location>
</feature>
<keyword evidence="7" id="KW-1185">Reference proteome</keyword>
<dbReference type="SUPFAM" id="SSF52540">
    <property type="entry name" value="P-loop containing nucleoside triphosphate hydrolases"/>
    <property type="match status" value="1"/>
</dbReference>
<dbReference type="Proteomes" id="UP001642360">
    <property type="component" value="Unassembled WGS sequence"/>
</dbReference>
<dbReference type="PRINTS" id="PR00364">
    <property type="entry name" value="DISEASERSIST"/>
</dbReference>
<dbReference type="PANTHER" id="PTHR11017">
    <property type="entry name" value="LEUCINE-RICH REPEAT-CONTAINING PROTEIN"/>
    <property type="match status" value="1"/>
</dbReference>
<dbReference type="InterPro" id="IPR027417">
    <property type="entry name" value="P-loop_NTPase"/>
</dbReference>
<evidence type="ECO:0000313" key="6">
    <source>
        <dbReference type="EMBL" id="CAK9177704.1"/>
    </source>
</evidence>
<evidence type="ECO:0000256" key="2">
    <source>
        <dbReference type="ARBA" id="ARBA00022737"/>
    </source>
</evidence>
<evidence type="ECO:0000313" key="7">
    <source>
        <dbReference type="Proteomes" id="UP001642360"/>
    </source>
</evidence>
<feature type="compositionally biased region" description="Basic and acidic residues" evidence="3">
    <location>
        <begin position="939"/>
        <end position="966"/>
    </location>
</feature>
<evidence type="ECO:0000259" key="4">
    <source>
        <dbReference type="Pfam" id="PF00931"/>
    </source>
</evidence>
<dbReference type="SUPFAM" id="SSF52058">
    <property type="entry name" value="L domain-like"/>
    <property type="match status" value="1"/>
</dbReference>
<dbReference type="Pfam" id="PF00931">
    <property type="entry name" value="NB-ARC"/>
    <property type="match status" value="1"/>
</dbReference>
<evidence type="ECO:0000256" key="3">
    <source>
        <dbReference type="SAM" id="MobiDB-lite"/>
    </source>
</evidence>
<feature type="domain" description="NB-ARC" evidence="4">
    <location>
        <begin position="55"/>
        <end position="216"/>
    </location>
</feature>
<dbReference type="InterPro" id="IPR044974">
    <property type="entry name" value="Disease_R_plants"/>
</dbReference>
<protein>
    <recommendedName>
        <fullName evidence="8">TMV resistance protein N</fullName>
    </recommendedName>
</protein>
<dbReference type="PANTHER" id="PTHR11017:SF271">
    <property type="entry name" value="DISEASE RESISTANCE PROTEIN (TIR-NBS-LRR CLASS) FAMILY"/>
    <property type="match status" value="1"/>
</dbReference>
<name>A0ABC8UBN5_9AQUA</name>
<evidence type="ECO:0008006" key="8">
    <source>
        <dbReference type="Google" id="ProtNLM"/>
    </source>
</evidence>